<gene>
    <name evidence="2" type="ORF">ACFQ5G_37470</name>
</gene>
<evidence type="ECO:0000256" key="1">
    <source>
        <dbReference type="SAM" id="MobiDB-lite"/>
    </source>
</evidence>
<protein>
    <submittedName>
        <fullName evidence="2">Uncharacterized protein</fullName>
    </submittedName>
</protein>
<reference evidence="3" key="1">
    <citation type="journal article" date="2019" name="Int. J. Syst. Evol. Microbiol.">
        <title>The Global Catalogue of Microorganisms (GCM) 10K type strain sequencing project: providing services to taxonomists for standard genome sequencing and annotation.</title>
        <authorList>
            <consortium name="The Broad Institute Genomics Platform"/>
            <consortium name="The Broad Institute Genome Sequencing Center for Infectious Disease"/>
            <person name="Wu L."/>
            <person name="Ma J."/>
        </authorList>
    </citation>
    <scope>NUCLEOTIDE SEQUENCE [LARGE SCALE GENOMIC DNA]</scope>
    <source>
        <strain evidence="3">CCM 7526</strain>
    </source>
</reference>
<proteinExistence type="predicted"/>
<keyword evidence="3" id="KW-1185">Reference proteome</keyword>
<organism evidence="2 3">
    <name type="scientific">Actinoplanes sichuanensis</name>
    <dbReference type="NCBI Taxonomy" id="512349"/>
    <lineage>
        <taxon>Bacteria</taxon>
        <taxon>Bacillati</taxon>
        <taxon>Actinomycetota</taxon>
        <taxon>Actinomycetes</taxon>
        <taxon>Micromonosporales</taxon>
        <taxon>Micromonosporaceae</taxon>
        <taxon>Actinoplanes</taxon>
    </lineage>
</organism>
<dbReference type="Gene3D" id="1.10.1740.10">
    <property type="match status" value="1"/>
</dbReference>
<name>A0ABW4ALN6_9ACTN</name>
<evidence type="ECO:0000313" key="3">
    <source>
        <dbReference type="Proteomes" id="UP001597183"/>
    </source>
</evidence>
<accession>A0ABW4ALN6</accession>
<dbReference type="EMBL" id="JBHTMK010000050">
    <property type="protein sequence ID" value="MFD1371057.1"/>
    <property type="molecule type" value="Genomic_DNA"/>
</dbReference>
<feature type="region of interest" description="Disordered" evidence="1">
    <location>
        <begin position="132"/>
        <end position="154"/>
    </location>
</feature>
<dbReference type="Proteomes" id="UP001597183">
    <property type="component" value="Unassembled WGS sequence"/>
</dbReference>
<sequence>MSDDRLSLQTSATPLSRSMLETRMQIVPRKIVVRPAPTAAPDCADCRSASLSAHLNALIDPISRGSRDAFVTLFDHTRGAVRAGIDARLRDSQTATAVFAGTYVEVWWLAGCHTSLNEDVITWIDRIAERRSAEAGQRPNPPAPSREPASADVADPQHLRVALELSSLLGRPMDPLARIDLGRC</sequence>
<comment type="caution">
    <text evidence="2">The sequence shown here is derived from an EMBL/GenBank/DDBJ whole genome shotgun (WGS) entry which is preliminary data.</text>
</comment>
<evidence type="ECO:0000313" key="2">
    <source>
        <dbReference type="EMBL" id="MFD1371057.1"/>
    </source>
</evidence>